<evidence type="ECO:0000256" key="5">
    <source>
        <dbReference type="SAM" id="MobiDB-lite"/>
    </source>
</evidence>
<dbReference type="RefSeq" id="WP_212958475.1">
    <property type="nucleotide sequence ID" value="NZ_BORQ01000005.1"/>
</dbReference>
<evidence type="ECO:0000256" key="3">
    <source>
        <dbReference type="ARBA" id="ARBA00023277"/>
    </source>
</evidence>
<dbReference type="InterPro" id="IPR014756">
    <property type="entry name" value="Ig_E-set"/>
</dbReference>
<feature type="domain" description="SLH" evidence="7">
    <location>
        <begin position="1175"/>
        <end position="1235"/>
    </location>
</feature>
<evidence type="ECO:0000256" key="1">
    <source>
        <dbReference type="ARBA" id="ARBA00022729"/>
    </source>
</evidence>
<dbReference type="Gene3D" id="2.130.10.30">
    <property type="entry name" value="Regulator of chromosome condensation 1/beta-lactamase-inhibitor protein II"/>
    <property type="match status" value="2"/>
</dbReference>
<feature type="region of interest" description="Disordered" evidence="5">
    <location>
        <begin position="780"/>
        <end position="803"/>
    </location>
</feature>
<dbReference type="Pfam" id="PF03442">
    <property type="entry name" value="CBM_X2"/>
    <property type="match status" value="2"/>
</dbReference>
<keyword evidence="2" id="KW-0136">Cellulose degradation</keyword>
<gene>
    <name evidence="8" type="ORF">J2TS6_44650</name>
</gene>
<dbReference type="InterPro" id="IPR000408">
    <property type="entry name" value="Reg_chr_condens"/>
</dbReference>
<dbReference type="Pfam" id="PF16640">
    <property type="entry name" value="Big_3_5"/>
    <property type="match status" value="1"/>
</dbReference>
<dbReference type="InterPro" id="IPR013783">
    <property type="entry name" value="Ig-like_fold"/>
</dbReference>
<comment type="caution">
    <text evidence="8">The sequence shown here is derived from an EMBL/GenBank/DDBJ whole genome shotgun (WGS) entry which is preliminary data.</text>
</comment>
<keyword evidence="9" id="KW-1185">Reference proteome</keyword>
<dbReference type="PROSITE" id="PS51272">
    <property type="entry name" value="SLH"/>
    <property type="match status" value="3"/>
</dbReference>
<evidence type="ECO:0000313" key="8">
    <source>
        <dbReference type="EMBL" id="GIO33324.1"/>
    </source>
</evidence>
<dbReference type="SUPFAM" id="SSF50985">
    <property type="entry name" value="RCC1/BLIP-II"/>
    <property type="match status" value="1"/>
</dbReference>
<evidence type="ECO:0000256" key="2">
    <source>
        <dbReference type="ARBA" id="ARBA00023001"/>
    </source>
</evidence>
<dbReference type="Gene3D" id="2.60.40.10">
    <property type="entry name" value="Immunoglobulins"/>
    <property type="match status" value="3"/>
</dbReference>
<proteinExistence type="predicted"/>
<feature type="signal peptide" evidence="6">
    <location>
        <begin position="1"/>
        <end position="33"/>
    </location>
</feature>
<dbReference type="Pfam" id="PF00415">
    <property type="entry name" value="RCC1"/>
    <property type="match status" value="3"/>
</dbReference>
<keyword evidence="1 6" id="KW-0732">Signal</keyword>
<accession>A0A920CDX9</accession>
<dbReference type="InterPro" id="IPR001119">
    <property type="entry name" value="SLH_dom"/>
</dbReference>
<dbReference type="EMBL" id="BORQ01000005">
    <property type="protein sequence ID" value="GIO33324.1"/>
    <property type="molecule type" value="Genomic_DNA"/>
</dbReference>
<feature type="chain" id="PRO_5036896766" description="SLH domain-containing protein" evidence="6">
    <location>
        <begin position="34"/>
        <end position="1235"/>
    </location>
</feature>
<feature type="domain" description="SLH" evidence="7">
    <location>
        <begin position="1106"/>
        <end position="1169"/>
    </location>
</feature>
<keyword evidence="3" id="KW-0119">Carbohydrate metabolism</keyword>
<dbReference type="GO" id="GO:0005737">
    <property type="term" value="C:cytoplasm"/>
    <property type="evidence" value="ECO:0007669"/>
    <property type="project" value="TreeGrafter"/>
</dbReference>
<dbReference type="PANTHER" id="PTHR45982">
    <property type="entry name" value="REGULATOR OF CHROMOSOME CONDENSATION"/>
    <property type="match status" value="1"/>
</dbReference>
<dbReference type="PROSITE" id="PS50012">
    <property type="entry name" value="RCC1_3"/>
    <property type="match status" value="3"/>
</dbReference>
<sequence length="1235" mass="129525">MTKTFMKSRIAALLCLMLLLSPLTLVQPPQAEAAGAGLMFTSVATERDTTLALDSSGRIWAWGSNLSGQFGNGTTSDSYTPLQINVMDNGVPVSFKEIKVGLNHAIALDRNGRLWGAGQNVLGQLGLGQTTANVINWTKIDVKNGGAPVEFKEIAAARSSSFALDVHGKLWIWGQRTYTADPTVPIQQQLTYPNGDPVVFDALEANDELAIALDSRQRLWTLYQPDYRPSQHTLIDGGQEVKFQSISAGSTYGTGPFLALAIDTDGNVWSWGGNDQGQLGDKALPETWIPTKLSITDNGTPATFVRISGGLKHVLALDEHGDMWTWGLNDSGQLGDGTTVNAAPHKVQALDNGTPVTFVSVYGGYGASYGLDADGRLWSWGKQNLLGDNTSGGGAQMTPKKIPMKPQLSLTSSVTTSTYLEPITFTASVTGNFGVPSGSITFSEGNQPLGSVMLNDQGYAQLKLTSLQPGLHHVTAAYEGDGLYLAEKTNPIGITVTMPDAPSVSILPSTTGPTNDPVIMTVTVETYGNSNALANLKWLPGDNNAAAFANAGTDILIPKSFAAAGNGTYSVYAKDLAGNETVEKINVTNIVPLPDNSAIDPAVASFDKYEGSAANADVTTTLILNGNTLSGIANGAAQLAPGIDYTLSGDTVTISKAYLNAQPTGTSVLTFTFSGGADQTMTIAVSDSTPRNSAINPSAATFDKYAGATANADVKTTLTLNGNTLSGIANGAAPLTSGIDYTLSGDTVTISKAYLNAQPTGTSVLTFTFSGGAAQTMTIHVSDSTPTPSGSHNNSDSRPTTGTVTVPPKFQVALEPTGSVAIFAAPSALVKEKAADGTMTQKLIVPAEILDQAHKLLKDASKGTIIIKANDSEPSVQVQLPGGPLAAITGTNPNAAIGIELNESSLEFQLNALNLDSAAKRLGAAVSDLQITASMAQVSDSVKQKLERLGTKLGFRMLSHAADFKVTASAKGQTVQLNDSVGKAITRGLVYNEGTKNGTVIAVYYDPGSNTVSYVPSRPSLRSSEKNETMIHALHHSTFAVIETDNRSFTDMNAHWAKEDVEQLASRLIVDGVSAGRFAPDESITRAEFAALLVRALGLSNEQDGAYSGFEDVPSFAWYAPAVEAAVKAGLVDGMTTGSFMPDERISREQMAVMLARALSLTPEGNNLPAHNQALAVFKDQDAISPWAQASVSQIVQAGIIGGMGDGNFAPADDATRAQAAAMLKRFLHAVHFIE</sequence>
<dbReference type="Proteomes" id="UP000679779">
    <property type="component" value="Unassembled WGS sequence"/>
</dbReference>
<dbReference type="Pfam" id="PF00395">
    <property type="entry name" value="SLH"/>
    <property type="match status" value="3"/>
</dbReference>
<dbReference type="GO" id="GO:0005085">
    <property type="term" value="F:guanyl-nucleotide exchange factor activity"/>
    <property type="evidence" value="ECO:0007669"/>
    <property type="project" value="TreeGrafter"/>
</dbReference>
<feature type="domain" description="SLH" evidence="7">
    <location>
        <begin position="1044"/>
        <end position="1105"/>
    </location>
</feature>
<dbReference type="AlphaFoldDB" id="A0A920CDX9"/>
<name>A0A920CDX9_9BACL</name>
<evidence type="ECO:0000313" key="9">
    <source>
        <dbReference type="Proteomes" id="UP000679779"/>
    </source>
</evidence>
<evidence type="ECO:0000256" key="4">
    <source>
        <dbReference type="ARBA" id="ARBA00023326"/>
    </source>
</evidence>
<dbReference type="InterPro" id="IPR032109">
    <property type="entry name" value="Big_3_5"/>
</dbReference>
<dbReference type="InterPro" id="IPR051553">
    <property type="entry name" value="Ran_GTPase-activating"/>
</dbReference>
<dbReference type="GO" id="GO:0030245">
    <property type="term" value="P:cellulose catabolic process"/>
    <property type="evidence" value="ECO:0007669"/>
    <property type="project" value="UniProtKB-KW"/>
</dbReference>
<evidence type="ECO:0000256" key="6">
    <source>
        <dbReference type="SAM" id="SignalP"/>
    </source>
</evidence>
<keyword evidence="4" id="KW-0624">Polysaccharide degradation</keyword>
<protein>
    <recommendedName>
        <fullName evidence="7">SLH domain-containing protein</fullName>
    </recommendedName>
</protein>
<dbReference type="PANTHER" id="PTHR45982:SF1">
    <property type="entry name" value="REGULATOR OF CHROMOSOME CONDENSATION"/>
    <property type="match status" value="1"/>
</dbReference>
<reference evidence="8" key="1">
    <citation type="submission" date="2021-03" db="EMBL/GenBank/DDBJ databases">
        <title>Antimicrobial resistance genes in bacteria isolated from Japanese honey, and their potential for conferring macrolide and lincosamide resistance in the American foulbrood pathogen Paenibacillus larvae.</title>
        <authorList>
            <person name="Okamoto M."/>
            <person name="Kumagai M."/>
            <person name="Kanamori H."/>
            <person name="Takamatsu D."/>
        </authorList>
    </citation>
    <scope>NUCLEOTIDE SEQUENCE</scope>
    <source>
        <strain evidence="8">J2TS6</strain>
    </source>
</reference>
<dbReference type="InterPro" id="IPR009091">
    <property type="entry name" value="RCC1/BLIP-II"/>
</dbReference>
<dbReference type="InterPro" id="IPR005102">
    <property type="entry name" value="Carbo-bd_X2"/>
</dbReference>
<dbReference type="SUPFAM" id="SSF81296">
    <property type="entry name" value="E set domains"/>
    <property type="match status" value="2"/>
</dbReference>
<organism evidence="8 9">
    <name type="scientific">Paenibacillus albilobatus</name>
    <dbReference type="NCBI Taxonomy" id="2716884"/>
    <lineage>
        <taxon>Bacteria</taxon>
        <taxon>Bacillati</taxon>
        <taxon>Bacillota</taxon>
        <taxon>Bacilli</taxon>
        <taxon>Bacillales</taxon>
        <taxon>Paenibacillaceae</taxon>
        <taxon>Paenibacillus</taxon>
    </lineage>
</organism>
<evidence type="ECO:0000259" key="7">
    <source>
        <dbReference type="PROSITE" id="PS51272"/>
    </source>
</evidence>